<evidence type="ECO:0000256" key="1">
    <source>
        <dbReference type="ARBA" id="ARBA00022553"/>
    </source>
</evidence>
<evidence type="ECO:0000256" key="6">
    <source>
        <dbReference type="PROSITE-ProRule" id="PRU00169"/>
    </source>
</evidence>
<dbReference type="Gene3D" id="3.40.50.2300">
    <property type="match status" value="1"/>
</dbReference>
<keyword evidence="11" id="KW-1185">Reference proteome</keyword>
<feature type="domain" description="PAS" evidence="9">
    <location>
        <begin position="225"/>
        <end position="297"/>
    </location>
</feature>
<dbReference type="InterPro" id="IPR000014">
    <property type="entry name" value="PAS"/>
</dbReference>
<dbReference type="SMART" id="SM00091">
    <property type="entry name" value="PAS"/>
    <property type="match status" value="1"/>
</dbReference>
<gene>
    <name evidence="10" type="ORF">PCA10_29990</name>
</gene>
<dbReference type="RefSeq" id="WP_016492877.1">
    <property type="nucleotide sequence ID" value="NC_021499.1"/>
</dbReference>
<evidence type="ECO:0000256" key="2">
    <source>
        <dbReference type="ARBA" id="ARBA00022777"/>
    </source>
</evidence>
<dbReference type="CDD" id="cd06170">
    <property type="entry name" value="LuxR_C_like"/>
    <property type="match status" value="1"/>
</dbReference>
<dbReference type="SMART" id="SM00448">
    <property type="entry name" value="REC"/>
    <property type="match status" value="1"/>
</dbReference>
<keyword evidence="1" id="KW-0597">Phosphoprotein</keyword>
<dbReference type="SUPFAM" id="SSF52172">
    <property type="entry name" value="CheY-like"/>
    <property type="match status" value="1"/>
</dbReference>
<dbReference type="InterPro" id="IPR013656">
    <property type="entry name" value="PAS_4"/>
</dbReference>
<accession>S6AW30</accession>
<name>S6AW30_METRE</name>
<dbReference type="Pfam" id="PF00072">
    <property type="entry name" value="Response_reg"/>
    <property type="match status" value="1"/>
</dbReference>
<sequence>MARVLLVDSLPIVRDGLRALVARCGHEVAGETDNGQDALSLCRELHPDIVILELVIPRLGGLDVLRRLRGSAPQIRLLVFSAQESEVYAGRALQAGADAFVGKQEPASELEKALAAVVRGRTYFPQQAVHTEAGAGTGAESELERLSARELTVLQMLCQGLSNKDISLQLNLSYKTVSTYKFRLHQKLGVSSDFQLIAVARTSGLVIGEAPGDLPTSANPETMKELELLHALLDTSSNPMFVRDTESRLLLCNRAYLERTGLRFEDVRGTRIEDAHWLSADRRQTVVERYREAVRRGEPFMRELSAERLDAPGALYAWCVPYHNQAGEVVAMVGGLRSLVERDNMLAELRHESLEARHRSQLKSQLLATVNHRLREQLEELRHCLLATQQSSQGQTLLDELARTLARIDEMLALDGQALAAHGEAHDLGPLTGGILASLRTTLVAKGFELELGSALQALPRAWIDATRYRRLLEGLLEYVMLAQAPARVLLGFTCRPHLRGLLRLSIELTPWPVAEDGSAAPEAAWAHAHVQQLLAGFEAQSRIEGTGDARTLKVELNLPVALDP</sequence>
<dbReference type="GO" id="GO:0003677">
    <property type="term" value="F:DNA binding"/>
    <property type="evidence" value="ECO:0007669"/>
    <property type="project" value="UniProtKB-KW"/>
</dbReference>
<dbReference type="GO" id="GO:0006355">
    <property type="term" value="P:regulation of DNA-templated transcription"/>
    <property type="evidence" value="ECO:0007669"/>
    <property type="project" value="InterPro"/>
</dbReference>
<evidence type="ECO:0000313" key="10">
    <source>
        <dbReference type="EMBL" id="BAN48731.1"/>
    </source>
</evidence>
<dbReference type="SUPFAM" id="SSF55785">
    <property type="entry name" value="PYP-like sensor domain (PAS domain)"/>
    <property type="match status" value="1"/>
</dbReference>
<dbReference type="PATRIC" id="fig|1245471.3.peg.3022"/>
<dbReference type="eggNOG" id="COG2197">
    <property type="taxonomic scope" value="Bacteria"/>
</dbReference>
<evidence type="ECO:0008006" key="12">
    <source>
        <dbReference type="Google" id="ProtNLM"/>
    </source>
</evidence>
<dbReference type="CDD" id="cd00130">
    <property type="entry name" value="PAS"/>
    <property type="match status" value="1"/>
</dbReference>
<dbReference type="Pfam" id="PF00196">
    <property type="entry name" value="GerE"/>
    <property type="match status" value="1"/>
</dbReference>
<dbReference type="SUPFAM" id="SSF46894">
    <property type="entry name" value="C-terminal effector domain of the bipartite response regulators"/>
    <property type="match status" value="1"/>
</dbReference>
<reference evidence="10 11" key="1">
    <citation type="journal article" date="2013" name="Genome Announc.">
        <title>Complete Genome Sequence of the Carbazole Degrader Pseudomonas resinovorans Strain CA10 (NBRC 106553).</title>
        <authorList>
            <person name="Shintani M."/>
            <person name="Hosoyama A."/>
            <person name="Ohji S."/>
            <person name="Tsuchikane K."/>
            <person name="Takarada H."/>
            <person name="Yamazoe A."/>
            <person name="Fujita N."/>
            <person name="Nojiri H."/>
        </authorList>
    </citation>
    <scope>NUCLEOTIDE SEQUENCE [LARGE SCALE GENOMIC DNA]</scope>
    <source>
        <strain evidence="10 11">NBRC 106553</strain>
    </source>
</reference>
<keyword evidence="3" id="KW-0805">Transcription regulation</keyword>
<dbReference type="GO" id="GO:0000160">
    <property type="term" value="P:phosphorelay signal transduction system"/>
    <property type="evidence" value="ECO:0007669"/>
    <property type="project" value="InterPro"/>
</dbReference>
<evidence type="ECO:0000313" key="11">
    <source>
        <dbReference type="Proteomes" id="UP000015503"/>
    </source>
</evidence>
<keyword evidence="5" id="KW-0804">Transcription</keyword>
<evidence type="ECO:0000256" key="5">
    <source>
        <dbReference type="ARBA" id="ARBA00023163"/>
    </source>
</evidence>
<dbReference type="InterPro" id="IPR011006">
    <property type="entry name" value="CheY-like_superfamily"/>
</dbReference>
<dbReference type="NCBIfam" id="TIGR00229">
    <property type="entry name" value="sensory_box"/>
    <property type="match status" value="1"/>
</dbReference>
<keyword evidence="2" id="KW-0808">Transferase</keyword>
<dbReference type="EMBL" id="AP013068">
    <property type="protein sequence ID" value="BAN48731.1"/>
    <property type="molecule type" value="Genomic_DNA"/>
</dbReference>
<proteinExistence type="predicted"/>
<dbReference type="CDD" id="cd17535">
    <property type="entry name" value="REC_NarL-like"/>
    <property type="match status" value="1"/>
</dbReference>
<dbReference type="PROSITE" id="PS00622">
    <property type="entry name" value="HTH_LUXR_1"/>
    <property type="match status" value="1"/>
</dbReference>
<dbReference type="Gene3D" id="3.30.450.20">
    <property type="entry name" value="PAS domain"/>
    <property type="match status" value="1"/>
</dbReference>
<feature type="domain" description="Response regulatory" evidence="8">
    <location>
        <begin position="3"/>
        <end position="118"/>
    </location>
</feature>
<dbReference type="InterPro" id="IPR016032">
    <property type="entry name" value="Sig_transdc_resp-reg_C-effctor"/>
</dbReference>
<evidence type="ECO:0000256" key="4">
    <source>
        <dbReference type="ARBA" id="ARBA00023125"/>
    </source>
</evidence>
<dbReference type="SMART" id="SM00421">
    <property type="entry name" value="HTH_LUXR"/>
    <property type="match status" value="1"/>
</dbReference>
<dbReference type="PROSITE" id="PS50110">
    <property type="entry name" value="RESPONSE_REGULATORY"/>
    <property type="match status" value="1"/>
</dbReference>
<organism evidence="10 11">
    <name type="scientific">Metapseudomonas resinovorans NBRC 106553</name>
    <dbReference type="NCBI Taxonomy" id="1245471"/>
    <lineage>
        <taxon>Bacteria</taxon>
        <taxon>Pseudomonadati</taxon>
        <taxon>Pseudomonadota</taxon>
        <taxon>Gammaproteobacteria</taxon>
        <taxon>Pseudomonadales</taxon>
        <taxon>Pseudomonadaceae</taxon>
        <taxon>Metapseudomonas</taxon>
    </lineage>
</organism>
<dbReference type="InterPro" id="IPR035965">
    <property type="entry name" value="PAS-like_dom_sf"/>
</dbReference>
<evidence type="ECO:0000256" key="3">
    <source>
        <dbReference type="ARBA" id="ARBA00023015"/>
    </source>
</evidence>
<dbReference type="STRING" id="1245471.PCA10_29990"/>
<dbReference type="PRINTS" id="PR00038">
    <property type="entry name" value="HTHLUXR"/>
</dbReference>
<dbReference type="Proteomes" id="UP000015503">
    <property type="component" value="Chromosome"/>
</dbReference>
<evidence type="ECO:0000259" key="7">
    <source>
        <dbReference type="PROSITE" id="PS50043"/>
    </source>
</evidence>
<dbReference type="HOGENOM" id="CLU_456987_0_0_6"/>
<evidence type="ECO:0000259" key="8">
    <source>
        <dbReference type="PROSITE" id="PS50110"/>
    </source>
</evidence>
<dbReference type="OrthoDB" id="7027232at2"/>
<dbReference type="Pfam" id="PF08448">
    <property type="entry name" value="PAS_4"/>
    <property type="match status" value="1"/>
</dbReference>
<protein>
    <recommendedName>
        <fullName evidence="12">Two-component response regulator</fullName>
    </recommendedName>
</protein>
<comment type="caution">
    <text evidence="6">Lacks conserved residue(s) required for the propagation of feature annotation.</text>
</comment>
<feature type="domain" description="HTH luxR-type" evidence="7">
    <location>
        <begin position="139"/>
        <end position="204"/>
    </location>
</feature>
<dbReference type="PROSITE" id="PS50112">
    <property type="entry name" value="PAS"/>
    <property type="match status" value="1"/>
</dbReference>
<dbReference type="PANTHER" id="PTHR43214:SF41">
    <property type="entry name" value="NITRATE_NITRITE RESPONSE REGULATOR PROTEIN NARP"/>
    <property type="match status" value="1"/>
</dbReference>
<dbReference type="GO" id="GO:0016301">
    <property type="term" value="F:kinase activity"/>
    <property type="evidence" value="ECO:0007669"/>
    <property type="project" value="UniProtKB-KW"/>
</dbReference>
<dbReference type="InterPro" id="IPR001789">
    <property type="entry name" value="Sig_transdc_resp-reg_receiver"/>
</dbReference>
<keyword evidence="2" id="KW-0418">Kinase</keyword>
<dbReference type="PANTHER" id="PTHR43214">
    <property type="entry name" value="TWO-COMPONENT RESPONSE REGULATOR"/>
    <property type="match status" value="1"/>
</dbReference>
<dbReference type="PROSITE" id="PS50043">
    <property type="entry name" value="HTH_LUXR_2"/>
    <property type="match status" value="1"/>
</dbReference>
<dbReference type="AlphaFoldDB" id="S6AW30"/>
<dbReference type="InterPro" id="IPR058245">
    <property type="entry name" value="NreC/VraR/RcsB-like_REC"/>
</dbReference>
<evidence type="ECO:0000259" key="9">
    <source>
        <dbReference type="PROSITE" id="PS50112"/>
    </source>
</evidence>
<keyword evidence="4" id="KW-0238">DNA-binding</keyword>
<dbReference type="InterPro" id="IPR039420">
    <property type="entry name" value="WalR-like"/>
</dbReference>
<dbReference type="InterPro" id="IPR000792">
    <property type="entry name" value="Tscrpt_reg_LuxR_C"/>
</dbReference>
<dbReference type="KEGG" id="pre:PCA10_29990"/>